<evidence type="ECO:0000313" key="8">
    <source>
        <dbReference type="Proteomes" id="UP000059188"/>
    </source>
</evidence>
<dbReference type="Proteomes" id="UP000059188">
    <property type="component" value="Unassembled WGS sequence"/>
</dbReference>
<evidence type="ECO:0000256" key="1">
    <source>
        <dbReference type="ARBA" id="ARBA00022574"/>
    </source>
</evidence>
<keyword evidence="2" id="KW-0677">Repeat</keyword>
<gene>
    <name evidence="7" type="ORF">RSOLAG1IB_10533</name>
</gene>
<feature type="repeat" description="WD" evidence="3">
    <location>
        <begin position="1071"/>
        <end position="1112"/>
    </location>
</feature>
<dbReference type="PROSITE" id="PS50294">
    <property type="entry name" value="WD_REPEATS_REGION"/>
    <property type="match status" value="8"/>
</dbReference>
<dbReference type="PANTHER" id="PTHR22847:SF637">
    <property type="entry name" value="WD REPEAT DOMAIN 5B"/>
    <property type="match status" value="1"/>
</dbReference>
<dbReference type="SUPFAM" id="SSF52540">
    <property type="entry name" value="P-loop containing nucleoside triphosphate hydrolases"/>
    <property type="match status" value="1"/>
</dbReference>
<accession>A0A0B7G322</accession>
<protein>
    <submittedName>
        <fullName evidence="7">Putative WD repeat-containing protein alr3466</fullName>
    </submittedName>
</protein>
<dbReference type="InterPro" id="IPR027417">
    <property type="entry name" value="P-loop_NTPase"/>
</dbReference>
<dbReference type="InterPro" id="IPR001680">
    <property type="entry name" value="WD40_rpt"/>
</dbReference>
<proteinExistence type="predicted"/>
<feature type="repeat" description="WD" evidence="3">
    <location>
        <begin position="1028"/>
        <end position="1069"/>
    </location>
</feature>
<evidence type="ECO:0000256" key="3">
    <source>
        <dbReference type="PROSITE-ProRule" id="PRU00221"/>
    </source>
</evidence>
<evidence type="ECO:0000256" key="4">
    <source>
        <dbReference type="SAM" id="Coils"/>
    </source>
</evidence>
<evidence type="ECO:0000256" key="2">
    <source>
        <dbReference type="ARBA" id="ARBA00022737"/>
    </source>
</evidence>
<dbReference type="CDD" id="cd00200">
    <property type="entry name" value="WD40"/>
    <property type="match status" value="2"/>
</dbReference>
<evidence type="ECO:0000259" key="6">
    <source>
        <dbReference type="Pfam" id="PF24883"/>
    </source>
</evidence>
<feature type="repeat" description="WD" evidence="3">
    <location>
        <begin position="985"/>
        <end position="1026"/>
    </location>
</feature>
<sequence length="1501" mass="164438">MAKENSKTPFLLPLRDSLERSKHKWKRLMRWDSEVAAPSNPASGANQRPLSSPEPTSIPATATVHTPEGSRLAQIDDTTQSGALQEKPQGKWAAIRALLATLESSPGAFGPIFPVINMMKGCVDIYEGAFKERKEYDDLAEKLKQTTDELAKYLKQPIGSEMSNSVKRICCDLEDEAKKISQKQAIATGRLLINALGGSDGILESHRRIDDLLGRLSDSRLDRMSPVKSAMYNSAESHDIKRGSCAPQTREAQIRLLLDWACTPEAGRTCWVNGMAGTGKTTIAHTVCTKLDEACALGASFFCSRVIPECRQAKYIIPSIAYQLARFSVTFHHALDKVLRSDLDAHTRTLEIQYKKLIVEPLLEAKEALPVDFIVVIDALDECENEETVGEALDLILSPVDTLPIRFLLSSRPEREIAQRMSGRANEYNEVQLVLHDLNSDAVKADIALYVRYKLRQVSLNDAQWDGIIATCGDLFIYASTICRYIEEARKADTLDEAVMGIISTPLGSVPLVGADAIDQLYYTILDNAFSNRKIIPINEQRTMKLLQMVVYAMRPMTTSVLASLLALRDANQVEALLKPLRSVLNITQATGLVTTLHASFPDFMLSPNRSGRFHCQPSIHHGVMAEACLRTIDATEPKFNICALPSSYLYDWEVPDLEERISRSISPGLIYACQYWTTHLILSEHRDELIDGVRKFFSSRLLLWMEIMNLKINMRYGISSAASIVRDAERCQKRNAPEDLMGLAHDAWEFVSFYDSNDVSKSTPHIYVSMLPFWPQHRPISTTYMPRTSGLVQPTGGAIDRWGLVLKGVWRVSEYGGVESIDVSGNGNRLVVVTKGGIKVIGATTGANIFRLPYYLPQTGVRVVISISPDGTKVAFGDSSSTLSILNIGHGKSITKPLPDGTWGVGSISFSADGSRVACGLQNGDVYIYGLQQEAFSRGPLKGHTSSVWSVAFAPNSLHLASASEDKTVQIWDVQTGQRVGEPLEGQSSDVMSMSYFIDGPRLAFASQDLSVRVWNPQTRRDLLGPLTGHSSPISFVAFSPNGAFVASASSDGTILVHDAHSGQTAFAPLKGHTSYVNSVIFTTDSARLFSSSTDGIVRVWNVQDLNPPDTQSPTSALSAILSIRYSHDGLRVVSGSEDGAVHVWDVRTGDMVLGPLRSHDWIITSVDYSPKDVYIASGSCDKTVRIWDASIGQDIHGPMRGHDGFVNCVRFSPDNLVVFSGSSDGTVRIWDVSTGQQLAELFRGNRPIQSVEISPDGQLVACGFKDGCIRVVDRNTGDTLVGPIQAHSDDVASVGFSPNDMRLVSGSYDSPKIWDAQTGEELVVCGDNGLFRGKGINSVSFSPNGLYVASGYSDWTVCVWDAQNGNLILGPLKGHTSSATGVQFSPDGSHIVSCSRDKTIRFWDVSILEKNLQQRTDMGAGRDPTSAHSDNIPHSWCGNGDDPGWLLDLCDQRLLWVPPDLRTSLVVSPMSLVIADGGSCWLKTDGLKIGDKWTDCYRP</sequence>
<feature type="region of interest" description="Disordered" evidence="5">
    <location>
        <begin position="32"/>
        <end position="69"/>
    </location>
</feature>
<dbReference type="PRINTS" id="PR00320">
    <property type="entry name" value="GPROTEINBRPT"/>
</dbReference>
<dbReference type="InterPro" id="IPR020472">
    <property type="entry name" value="WD40_PAC1"/>
</dbReference>
<feature type="repeat" description="WD" evidence="3">
    <location>
        <begin position="1338"/>
        <end position="1372"/>
    </location>
</feature>
<keyword evidence="4" id="KW-0175">Coiled coil</keyword>
<dbReference type="InterPro" id="IPR056884">
    <property type="entry name" value="NPHP3-like_N"/>
</dbReference>
<dbReference type="SMART" id="SM00320">
    <property type="entry name" value="WD40"/>
    <property type="match status" value="13"/>
</dbReference>
<dbReference type="PROSITE" id="PS00678">
    <property type="entry name" value="WD_REPEATS_1"/>
    <property type="match status" value="6"/>
</dbReference>
<feature type="repeat" description="WD" evidence="3">
    <location>
        <begin position="1286"/>
        <end position="1326"/>
    </location>
</feature>
<keyword evidence="8" id="KW-1185">Reference proteome</keyword>
<dbReference type="SUPFAM" id="SSF50998">
    <property type="entry name" value="Quinoprotein alcohol dehydrogenase-like"/>
    <property type="match status" value="1"/>
</dbReference>
<dbReference type="Gene3D" id="2.130.10.10">
    <property type="entry name" value="YVTN repeat-like/Quinoprotein amine dehydrogenase"/>
    <property type="match status" value="4"/>
</dbReference>
<feature type="repeat" description="WD" evidence="3">
    <location>
        <begin position="1201"/>
        <end position="1242"/>
    </location>
</feature>
<feature type="repeat" description="WD" evidence="3">
    <location>
        <begin position="942"/>
        <end position="983"/>
    </location>
</feature>
<dbReference type="InterPro" id="IPR015943">
    <property type="entry name" value="WD40/YVTN_repeat-like_dom_sf"/>
</dbReference>
<dbReference type="InterPro" id="IPR019775">
    <property type="entry name" value="WD40_repeat_CS"/>
</dbReference>
<name>A0A0B7G322_THACB</name>
<dbReference type="Pfam" id="PF00400">
    <property type="entry name" value="WD40"/>
    <property type="match status" value="11"/>
</dbReference>
<feature type="domain" description="Nephrocystin 3-like N-terminal" evidence="6">
    <location>
        <begin position="258"/>
        <end position="412"/>
    </location>
</feature>
<feature type="coiled-coil region" evidence="4">
    <location>
        <begin position="129"/>
        <end position="156"/>
    </location>
</feature>
<evidence type="ECO:0000256" key="5">
    <source>
        <dbReference type="SAM" id="MobiDB-lite"/>
    </source>
</evidence>
<dbReference type="STRING" id="1108050.A0A0B7G322"/>
<dbReference type="PANTHER" id="PTHR22847">
    <property type="entry name" value="WD40 REPEAT PROTEIN"/>
    <property type="match status" value="1"/>
</dbReference>
<dbReference type="InterPro" id="IPR011047">
    <property type="entry name" value="Quinoprotein_ADH-like_sf"/>
</dbReference>
<dbReference type="EMBL" id="LN679171">
    <property type="protein sequence ID" value="CEL62857.1"/>
    <property type="molecule type" value="Genomic_DNA"/>
</dbReference>
<dbReference type="InterPro" id="IPR036322">
    <property type="entry name" value="WD40_repeat_dom_sf"/>
</dbReference>
<feature type="repeat" description="WD" evidence="3">
    <location>
        <begin position="1374"/>
        <end position="1408"/>
    </location>
</feature>
<dbReference type="Pfam" id="PF24883">
    <property type="entry name" value="NPHP3_N"/>
    <property type="match status" value="1"/>
</dbReference>
<evidence type="ECO:0000313" key="7">
    <source>
        <dbReference type="EMBL" id="CEL62857.1"/>
    </source>
</evidence>
<dbReference type="Gene3D" id="3.40.50.300">
    <property type="entry name" value="P-loop containing nucleotide triphosphate hydrolases"/>
    <property type="match status" value="1"/>
</dbReference>
<organism evidence="7 8">
    <name type="scientific">Thanatephorus cucumeris (strain AG1-IB / isolate 7/3/14)</name>
    <name type="common">Lettuce bottom rot fungus</name>
    <name type="synonym">Rhizoctonia solani</name>
    <dbReference type="NCBI Taxonomy" id="1108050"/>
    <lineage>
        <taxon>Eukaryota</taxon>
        <taxon>Fungi</taxon>
        <taxon>Dikarya</taxon>
        <taxon>Basidiomycota</taxon>
        <taxon>Agaricomycotina</taxon>
        <taxon>Agaricomycetes</taxon>
        <taxon>Cantharellales</taxon>
        <taxon>Ceratobasidiaceae</taxon>
        <taxon>Rhizoctonia</taxon>
        <taxon>Rhizoctonia solani AG-1</taxon>
    </lineage>
</organism>
<feature type="repeat" description="WD" evidence="3">
    <location>
        <begin position="1158"/>
        <end position="1199"/>
    </location>
</feature>
<reference evidence="7 8" key="1">
    <citation type="submission" date="2014-11" db="EMBL/GenBank/DDBJ databases">
        <authorList>
            <person name="Wibberg Daniel"/>
        </authorList>
    </citation>
    <scope>NUCLEOTIDE SEQUENCE [LARGE SCALE GENOMIC DNA]</scope>
    <source>
        <strain evidence="7">Rhizoctonia solani AG1-IB 7/3/14</strain>
    </source>
</reference>
<dbReference type="PROSITE" id="PS50082">
    <property type="entry name" value="WD_REPEATS_2"/>
    <property type="match status" value="10"/>
</dbReference>
<feature type="repeat" description="WD" evidence="3">
    <location>
        <begin position="1120"/>
        <end position="1156"/>
    </location>
</feature>
<keyword evidence="1 3" id="KW-0853">WD repeat</keyword>
<feature type="compositionally biased region" description="Polar residues" evidence="5">
    <location>
        <begin position="40"/>
        <end position="64"/>
    </location>
</feature>
<dbReference type="SUPFAM" id="SSF50978">
    <property type="entry name" value="WD40 repeat-like"/>
    <property type="match status" value="1"/>
</dbReference>
<dbReference type="GO" id="GO:1990234">
    <property type="term" value="C:transferase complex"/>
    <property type="evidence" value="ECO:0007669"/>
    <property type="project" value="UniProtKB-ARBA"/>
</dbReference>